<evidence type="ECO:0000256" key="5">
    <source>
        <dbReference type="PIRSR" id="PIRSR036492-1"/>
    </source>
</evidence>
<protein>
    <recommendedName>
        <fullName evidence="4">Aldehyde dehydrogenase</fullName>
    </recommendedName>
</protein>
<evidence type="ECO:0000256" key="3">
    <source>
        <dbReference type="ARBA" id="ARBA00023027"/>
    </source>
</evidence>
<feature type="active site" evidence="5 6">
    <location>
        <position position="224"/>
    </location>
</feature>
<dbReference type="PANTHER" id="PTHR43570:SF20">
    <property type="entry name" value="ALDEHYDE DEHYDROGENASE ALDX-RELATED"/>
    <property type="match status" value="1"/>
</dbReference>
<dbReference type="PROSITE" id="PS00070">
    <property type="entry name" value="ALDEHYDE_DEHYDR_CYS"/>
    <property type="match status" value="1"/>
</dbReference>
<dbReference type="InterPro" id="IPR029510">
    <property type="entry name" value="Ald_DH_CS_GLU"/>
</dbReference>
<reference evidence="9 10" key="1">
    <citation type="journal article" date="2016" name="Sci. Rep.">
        <title>Genomic and phenotypic characterization of the species Acinetobacter venetianus.</title>
        <authorList>
            <person name="Fondi M."/>
            <person name="Maida I."/>
            <person name="Perrin E."/>
            <person name="Orlandini V."/>
            <person name="La Torre L."/>
            <person name="Bosi E."/>
            <person name="Negroni A."/>
            <person name="Zanaroli G."/>
            <person name="Fava F."/>
            <person name="Decorosi F."/>
            <person name="Giovannetti L."/>
            <person name="Viti C."/>
            <person name="Vaneechoutte M."/>
            <person name="Dijkshoorn L."/>
            <person name="Fani R."/>
        </authorList>
    </citation>
    <scope>NUCLEOTIDE SEQUENCE [LARGE SCALE GENOMIC DNA]</scope>
    <source>
        <strain evidence="9 10">LUH13518</strain>
    </source>
</reference>
<dbReference type="PATRIC" id="fig|52133.19.peg.1465"/>
<dbReference type="RefSeq" id="WP_061524525.1">
    <property type="nucleotide sequence ID" value="NZ_JRHX01000039.1"/>
</dbReference>
<dbReference type="InterPro" id="IPR012394">
    <property type="entry name" value="Aldehyde_DH_NAD(P)"/>
</dbReference>
<dbReference type="InterPro" id="IPR016160">
    <property type="entry name" value="Ald_DH_CS_CYS"/>
</dbReference>
<dbReference type="Proteomes" id="UP000075544">
    <property type="component" value="Unassembled WGS sequence"/>
</dbReference>
<dbReference type="PROSITE" id="PS00687">
    <property type="entry name" value="ALDEHYDE_DEHYDR_GLU"/>
    <property type="match status" value="1"/>
</dbReference>
<evidence type="ECO:0000256" key="4">
    <source>
        <dbReference type="PIRNR" id="PIRNR036492"/>
    </source>
</evidence>
<dbReference type="AlphaFoldDB" id="A0A150HVU7"/>
<dbReference type="InterPro" id="IPR016162">
    <property type="entry name" value="Ald_DH_N"/>
</dbReference>
<keyword evidence="2 4" id="KW-0560">Oxidoreductase</keyword>
<evidence type="ECO:0000313" key="10">
    <source>
        <dbReference type="Proteomes" id="UP000075544"/>
    </source>
</evidence>
<evidence type="ECO:0000259" key="8">
    <source>
        <dbReference type="Pfam" id="PF00171"/>
    </source>
</evidence>
<dbReference type="InterPro" id="IPR016163">
    <property type="entry name" value="Ald_DH_C"/>
</dbReference>
<feature type="domain" description="Aldehyde dehydrogenase" evidence="8">
    <location>
        <begin position="36"/>
        <end position="449"/>
    </location>
</feature>
<dbReference type="Gene3D" id="3.40.605.10">
    <property type="entry name" value="Aldehyde Dehydrogenase, Chain A, domain 1"/>
    <property type="match status" value="1"/>
</dbReference>
<dbReference type="FunFam" id="3.40.309.10:FF:000003">
    <property type="entry name" value="Aldehyde dehydrogenase"/>
    <property type="match status" value="1"/>
</dbReference>
<dbReference type="EMBL" id="JRHX01000039">
    <property type="protein sequence ID" value="KXZ71201.1"/>
    <property type="molecule type" value="Genomic_DNA"/>
</dbReference>
<comment type="similarity">
    <text evidence="1 4 7">Belongs to the aldehyde dehydrogenase family.</text>
</comment>
<dbReference type="InterPro" id="IPR015590">
    <property type="entry name" value="Aldehyde_DH_dom"/>
</dbReference>
<dbReference type="InterPro" id="IPR016161">
    <property type="entry name" value="Ald_DH/histidinol_DH"/>
</dbReference>
<keyword evidence="3" id="KW-0520">NAD</keyword>
<dbReference type="GO" id="GO:0004029">
    <property type="term" value="F:aldehyde dehydrogenase (NAD+) activity"/>
    <property type="evidence" value="ECO:0007669"/>
    <property type="project" value="TreeGrafter"/>
</dbReference>
<proteinExistence type="inferred from homology"/>
<feature type="active site" evidence="5">
    <location>
        <position position="258"/>
    </location>
</feature>
<dbReference type="SUPFAM" id="SSF53720">
    <property type="entry name" value="ALDH-like"/>
    <property type="match status" value="1"/>
</dbReference>
<evidence type="ECO:0000256" key="6">
    <source>
        <dbReference type="PROSITE-ProRule" id="PRU10007"/>
    </source>
</evidence>
<sequence length="486" mass="55044">MNSTKPNTYDDSPIGCMERIFAQQVDAFRANPYPSLIIRRKKLIQLKAQIIRYQDILAKAISNDFSSRSFDESKLMDVLSSILEVEHAIKHIHKWMRPSNRSTELLFKFNHLQVQYQPKGVIGVIVPWNFPVYLALGPLIASITAGNRVMIKLSEFTPSTNNVIRKLINEVFNEDEVAVFGEEITEPAKFTNLPFNHIIFTGSPAVGKIVMRSAAENLTSVTLELGGKSPALVTNNYPIDDAAKRIIHGKAANGGQICVAPDYALIPECKIEKFVFECKSHFKLMYGQDISSNLDYTSIVNERHLKRIQEILSDAKEKGAEIITCAEYNSLESPRRMPTHIVLNCTQEMLIMKEELFGPILPVVGYKNLQEAIDFIKDNERPLALYCFTHSSKEQEQILKQTHSGGVTINDWGWHAVNHDAPFGGTGNSGMGSYHGEEGFRELSHAKTIFKRHRLFPTQLFYPPYGRWLQKLILSFFLKKSDPNLK</sequence>
<organism evidence="9 10">
    <name type="scientific">Acinetobacter venetianus</name>
    <dbReference type="NCBI Taxonomy" id="52133"/>
    <lineage>
        <taxon>Bacteria</taxon>
        <taxon>Pseudomonadati</taxon>
        <taxon>Pseudomonadota</taxon>
        <taxon>Gammaproteobacteria</taxon>
        <taxon>Moraxellales</taxon>
        <taxon>Moraxellaceae</taxon>
        <taxon>Acinetobacter</taxon>
    </lineage>
</organism>
<evidence type="ECO:0000256" key="7">
    <source>
        <dbReference type="RuleBase" id="RU003345"/>
    </source>
</evidence>
<name>A0A150HVU7_9GAMM</name>
<comment type="caution">
    <text evidence="9">The sequence shown here is derived from an EMBL/GenBank/DDBJ whole genome shotgun (WGS) entry which is preliminary data.</text>
</comment>
<dbReference type="GO" id="GO:0006081">
    <property type="term" value="P:aldehyde metabolic process"/>
    <property type="evidence" value="ECO:0007669"/>
    <property type="project" value="InterPro"/>
</dbReference>
<evidence type="ECO:0000256" key="1">
    <source>
        <dbReference type="ARBA" id="ARBA00009986"/>
    </source>
</evidence>
<dbReference type="CDD" id="cd07133">
    <property type="entry name" value="ALDH_CALDH_CalB"/>
    <property type="match status" value="1"/>
</dbReference>
<dbReference type="PIRSF" id="PIRSF036492">
    <property type="entry name" value="ALDH"/>
    <property type="match status" value="1"/>
</dbReference>
<gene>
    <name evidence="9" type="primary">calB_2</name>
    <name evidence="9" type="ORF">AVENLUH13518_01443</name>
</gene>
<dbReference type="Pfam" id="PF00171">
    <property type="entry name" value="Aldedh"/>
    <property type="match status" value="1"/>
</dbReference>
<dbReference type="Gene3D" id="3.40.309.10">
    <property type="entry name" value="Aldehyde Dehydrogenase, Chain A, domain 2"/>
    <property type="match status" value="1"/>
</dbReference>
<dbReference type="GO" id="GO:0005737">
    <property type="term" value="C:cytoplasm"/>
    <property type="evidence" value="ECO:0007669"/>
    <property type="project" value="TreeGrafter"/>
</dbReference>
<evidence type="ECO:0000313" key="9">
    <source>
        <dbReference type="EMBL" id="KXZ71201.1"/>
    </source>
</evidence>
<evidence type="ECO:0000256" key="2">
    <source>
        <dbReference type="ARBA" id="ARBA00023002"/>
    </source>
</evidence>
<dbReference type="PANTHER" id="PTHR43570">
    <property type="entry name" value="ALDEHYDE DEHYDROGENASE"/>
    <property type="match status" value="1"/>
</dbReference>
<accession>A0A150HVU7</accession>